<proteinExistence type="predicted"/>
<organism evidence="1 2">
    <name type="scientific">Rattus norvegicus</name>
    <name type="common">Rat</name>
    <dbReference type="NCBI Taxonomy" id="10116"/>
    <lineage>
        <taxon>Eukaryota</taxon>
        <taxon>Metazoa</taxon>
        <taxon>Chordata</taxon>
        <taxon>Craniata</taxon>
        <taxon>Vertebrata</taxon>
        <taxon>Euteleostomi</taxon>
        <taxon>Mammalia</taxon>
        <taxon>Eutheria</taxon>
        <taxon>Euarchontoglires</taxon>
        <taxon>Glires</taxon>
        <taxon>Rodentia</taxon>
        <taxon>Myomorpha</taxon>
        <taxon>Muroidea</taxon>
        <taxon>Muridae</taxon>
        <taxon>Murinae</taxon>
        <taxon>Rattus</taxon>
    </lineage>
</organism>
<protein>
    <submittedName>
        <fullName evidence="1">RCG32354</fullName>
    </submittedName>
</protein>
<name>A6JX26_RAT</name>
<evidence type="ECO:0000313" key="2">
    <source>
        <dbReference type="Proteomes" id="UP000234681"/>
    </source>
</evidence>
<accession>A6JX26</accession>
<evidence type="ECO:0000313" key="1">
    <source>
        <dbReference type="EMBL" id="EDL96583.1"/>
    </source>
</evidence>
<gene>
    <name evidence="1" type="ORF">rCG_32354</name>
</gene>
<dbReference type="AlphaFoldDB" id="A6JX26"/>
<reference evidence="1 2" key="1">
    <citation type="submission" date="2005-09" db="EMBL/GenBank/DDBJ databases">
        <authorList>
            <person name="Mural R.J."/>
            <person name="Li P.W."/>
            <person name="Adams M.D."/>
            <person name="Amanatides P.G."/>
            <person name="Baden-Tillson H."/>
            <person name="Barnstead M."/>
            <person name="Chin S.H."/>
            <person name="Dew I."/>
            <person name="Evans C.A."/>
            <person name="Ferriera S."/>
            <person name="Flanigan M."/>
            <person name="Fosler C."/>
            <person name="Glodek A."/>
            <person name="Gu Z."/>
            <person name="Holt R.A."/>
            <person name="Jennings D."/>
            <person name="Kraft C.L."/>
            <person name="Lu F."/>
            <person name="Nguyen T."/>
            <person name="Nusskern D.R."/>
            <person name="Pfannkoch C.M."/>
            <person name="Sitter C."/>
            <person name="Sutton G.G."/>
            <person name="Venter J.C."/>
            <person name="Wang Z."/>
            <person name="Woodage T."/>
            <person name="Zheng X.H."/>
            <person name="Zhong F."/>
        </authorList>
    </citation>
    <scope>NUCLEOTIDE SEQUENCE [LARGE SCALE GENOMIC DNA]</scope>
    <source>
        <strain>BN</strain>
        <strain evidence="2">Sprague-Dawley</strain>
    </source>
</reference>
<dbReference type="EMBL" id="CH474005">
    <property type="protein sequence ID" value="EDL96583.1"/>
    <property type="molecule type" value="Genomic_DNA"/>
</dbReference>
<dbReference type="Proteomes" id="UP000234681">
    <property type="component" value="Chromosome 3"/>
</dbReference>
<sequence>MVFAFLKTGSHLLGQPETHVVTPVSGSRAFCFDNWKQLFASQDSRYFVWKLKGFQRRHFVLFCFQG</sequence>